<evidence type="ECO:0000256" key="1">
    <source>
        <dbReference type="SAM" id="MobiDB-lite"/>
    </source>
</evidence>
<sequence length="59" mass="6006">MSPTPAVTEPGIEDGSKDGETADDQTGEVPGQEIADDQVVEDGTHDGETVDDPTPAPAN</sequence>
<evidence type="ECO:0000313" key="3">
    <source>
        <dbReference type="Proteomes" id="UP000309893"/>
    </source>
</evidence>
<accession>A0A4V3RIQ0</accession>
<reference evidence="2 3" key="1">
    <citation type="submission" date="2019-04" db="EMBL/GenBank/DDBJ databases">
        <title>Microbes associate with the intestines of laboratory mice.</title>
        <authorList>
            <person name="Navarre W."/>
            <person name="Wong E."/>
            <person name="Huang K."/>
            <person name="Tropini C."/>
            <person name="Ng K."/>
            <person name="Yu B."/>
        </authorList>
    </citation>
    <scope>NUCLEOTIDE SEQUENCE [LARGE SCALE GENOMIC DNA]</scope>
    <source>
        <strain evidence="2 3">NM46_B2-13</strain>
    </source>
</reference>
<proteinExistence type="predicted"/>
<feature type="region of interest" description="Disordered" evidence="1">
    <location>
        <begin position="1"/>
        <end position="59"/>
    </location>
</feature>
<dbReference type="Proteomes" id="UP000309893">
    <property type="component" value="Unassembled WGS sequence"/>
</dbReference>
<dbReference type="EMBL" id="SRYO01000016">
    <property type="protein sequence ID" value="TGY32920.1"/>
    <property type="molecule type" value="Genomic_DNA"/>
</dbReference>
<protein>
    <submittedName>
        <fullName evidence="2">Uncharacterized protein</fullName>
    </submittedName>
</protein>
<name>A0A4V3RIQ0_9MICO</name>
<dbReference type="AlphaFoldDB" id="A0A4V3RIQ0"/>
<evidence type="ECO:0000313" key="2">
    <source>
        <dbReference type="EMBL" id="TGY32920.1"/>
    </source>
</evidence>
<gene>
    <name evidence="2" type="ORF">E5344_14845</name>
</gene>
<comment type="caution">
    <text evidence="2">The sequence shown here is derived from an EMBL/GenBank/DDBJ whole genome shotgun (WGS) entry which is preliminary data.</text>
</comment>
<organism evidence="2 3">
    <name type="scientific">Microbacterium laevaniformans</name>
    <dbReference type="NCBI Taxonomy" id="36807"/>
    <lineage>
        <taxon>Bacteria</taxon>
        <taxon>Bacillati</taxon>
        <taxon>Actinomycetota</taxon>
        <taxon>Actinomycetes</taxon>
        <taxon>Micrococcales</taxon>
        <taxon>Microbacteriaceae</taxon>
        <taxon>Microbacterium</taxon>
    </lineage>
</organism>